<dbReference type="EMBL" id="QZEI01000001">
    <property type="protein sequence ID" value="RLV61730.1"/>
    <property type="molecule type" value="Genomic_DNA"/>
</dbReference>
<evidence type="ECO:0000259" key="1">
    <source>
        <dbReference type="Pfam" id="PF01548"/>
    </source>
</evidence>
<reference evidence="3 4" key="1">
    <citation type="submission" date="2018-09" db="EMBL/GenBank/DDBJ databases">
        <title>Phylogeny of the Shewanellaceae, and recommendation for two new genera, Pseudoshewanella and Parashewanella.</title>
        <authorList>
            <person name="Wang G."/>
        </authorList>
    </citation>
    <scope>NUCLEOTIDE SEQUENCE [LARGE SCALE GENOMIC DNA]</scope>
    <source>
        <strain evidence="3 4">C51</strain>
    </source>
</reference>
<feature type="domain" description="Transposase IS116/IS110/IS902 C-terminal" evidence="2">
    <location>
        <begin position="211"/>
        <end position="290"/>
    </location>
</feature>
<dbReference type="NCBIfam" id="NF033542">
    <property type="entry name" value="transpos_IS110"/>
    <property type="match status" value="1"/>
</dbReference>
<evidence type="ECO:0000313" key="4">
    <source>
        <dbReference type="Proteomes" id="UP000281474"/>
    </source>
</evidence>
<evidence type="ECO:0000313" key="3">
    <source>
        <dbReference type="EMBL" id="RLV61730.1"/>
    </source>
</evidence>
<dbReference type="Proteomes" id="UP000281474">
    <property type="component" value="Unassembled WGS sequence"/>
</dbReference>
<dbReference type="AlphaFoldDB" id="A0A3L8Q2H1"/>
<gene>
    <name evidence="3" type="ORF">D5018_01065</name>
</gene>
<keyword evidence="4" id="KW-1185">Reference proteome</keyword>
<proteinExistence type="predicted"/>
<dbReference type="InterPro" id="IPR003346">
    <property type="entry name" value="Transposase_20"/>
</dbReference>
<accession>A0A3L8Q2H1</accession>
<organism evidence="3 4">
    <name type="scientific">Parashewanella curva</name>
    <dbReference type="NCBI Taxonomy" id="2338552"/>
    <lineage>
        <taxon>Bacteria</taxon>
        <taxon>Pseudomonadati</taxon>
        <taxon>Pseudomonadota</taxon>
        <taxon>Gammaproteobacteria</taxon>
        <taxon>Alteromonadales</taxon>
        <taxon>Shewanellaceae</taxon>
        <taxon>Parashewanella</taxon>
    </lineage>
</organism>
<dbReference type="InterPro" id="IPR047650">
    <property type="entry name" value="Transpos_IS110"/>
</dbReference>
<dbReference type="GO" id="GO:0006313">
    <property type="term" value="P:DNA transposition"/>
    <property type="evidence" value="ECO:0007669"/>
    <property type="project" value="InterPro"/>
</dbReference>
<sequence length="347" mass="38006">MKSTIVGVDLAKKVIQVCTCTNHTVRSNVEMTPNEFTQFLANSKPMSVVFEACSTSSYWKQKALFFGHDAHLISAKLVASVRQSQKTDKNDALAIVQSALLPDVRFISGKSAQQQQLQSIMRLRELCVKQKTAISNQLIALLSEFNISSSNRNGGLKGAVERTLADSKNEFSEHFRSSLDTAWKLYIELSKSLVIYDQCLENSIEEHPDCKKLLKLEGVGPINAINLYIALGCGDLGGFNKGKDASACIGLTPLQHSSGGKNKIGSIGKHVKNTIVRSNLITGASNFVNHVIKREAKTAKEIWIQGVVDRRGIKCAAVALANKTVRTAFAMLSQGTEYRADFVKPLF</sequence>
<dbReference type="InterPro" id="IPR002525">
    <property type="entry name" value="Transp_IS110-like_N"/>
</dbReference>
<dbReference type="GO" id="GO:0003677">
    <property type="term" value="F:DNA binding"/>
    <property type="evidence" value="ECO:0007669"/>
    <property type="project" value="InterPro"/>
</dbReference>
<evidence type="ECO:0000259" key="2">
    <source>
        <dbReference type="Pfam" id="PF02371"/>
    </source>
</evidence>
<dbReference type="PANTHER" id="PTHR33055:SF3">
    <property type="entry name" value="PUTATIVE TRANSPOSASE FOR IS117-RELATED"/>
    <property type="match status" value="1"/>
</dbReference>
<protein>
    <submittedName>
        <fullName evidence="3">IS110 family transposase</fullName>
    </submittedName>
</protein>
<feature type="domain" description="Transposase IS110-like N-terminal" evidence="1">
    <location>
        <begin position="6"/>
        <end position="145"/>
    </location>
</feature>
<dbReference type="GO" id="GO:0004803">
    <property type="term" value="F:transposase activity"/>
    <property type="evidence" value="ECO:0007669"/>
    <property type="project" value="InterPro"/>
</dbReference>
<dbReference type="OrthoDB" id="5289737at2"/>
<name>A0A3L8Q2H1_9GAMM</name>
<dbReference type="Pfam" id="PF01548">
    <property type="entry name" value="DEDD_Tnp_IS110"/>
    <property type="match status" value="1"/>
</dbReference>
<dbReference type="RefSeq" id="WP_121837129.1">
    <property type="nucleotide sequence ID" value="NZ_ML014753.1"/>
</dbReference>
<dbReference type="Pfam" id="PF02371">
    <property type="entry name" value="Transposase_20"/>
    <property type="match status" value="1"/>
</dbReference>
<dbReference type="PANTHER" id="PTHR33055">
    <property type="entry name" value="TRANSPOSASE FOR INSERTION SEQUENCE ELEMENT IS1111A"/>
    <property type="match status" value="1"/>
</dbReference>
<comment type="caution">
    <text evidence="3">The sequence shown here is derived from an EMBL/GenBank/DDBJ whole genome shotgun (WGS) entry which is preliminary data.</text>
</comment>